<evidence type="ECO:0000259" key="2">
    <source>
        <dbReference type="Pfam" id="PF02470"/>
    </source>
</evidence>
<reference evidence="4" key="3">
    <citation type="submission" date="2018-01" db="EMBL/GenBank/DDBJ databases">
        <authorList>
            <person name="Gaut B.S."/>
            <person name="Morton B.R."/>
            <person name="Clegg M.T."/>
            <person name="Duvall M.R."/>
        </authorList>
    </citation>
    <scope>NUCLEOTIDE SEQUENCE</scope>
    <source>
        <strain evidence="4">ATCC BAA-2683</strain>
    </source>
</reference>
<sequence>MTNRFAGLRRFIRPLDTYNKTWLGAIALVVLGVLLMGVVAYGGLNIGKTSYRGEFLQAAQIKKGDGVTIAGIQVGTVDGVELAGDHVVVKFNVRNDVHVGADTQAGIKLTTILGSRYLELTPAGGGKLDHHTIPLRWPNGDLRTQVPYDLEKTLAGATKTFGPLDADRVVDSVKVLDASLQGLPEALPPALQNLQSLATIIGDRRDQIGALLKNADTLTTMLAGQRADLGVLIVQGRDLLREIATRRAAVQRLFASATTLVQRAKTIMADEPALDQLLANAQEFTTMINDHDALLRNILQSSPIAVRNLANATGSGNALDVNAPMGLLIDSWMCAISSRAVQFNLVEYFKDCE</sequence>
<comment type="caution">
    <text evidence="3">The sequence shown here is derived from an EMBL/GenBank/DDBJ whole genome shotgun (WGS) entry which is preliminary data.</text>
</comment>
<evidence type="ECO:0000313" key="3">
    <source>
        <dbReference type="EMBL" id="OHV05087.1"/>
    </source>
</evidence>
<organism evidence="3 5">
    <name type="scientific">Mycobacterium talmoniae</name>
    <dbReference type="NCBI Taxonomy" id="1858794"/>
    <lineage>
        <taxon>Bacteria</taxon>
        <taxon>Bacillati</taxon>
        <taxon>Actinomycetota</taxon>
        <taxon>Actinomycetes</taxon>
        <taxon>Mycobacteriales</taxon>
        <taxon>Mycobacteriaceae</taxon>
        <taxon>Mycobacterium</taxon>
    </lineage>
</organism>
<dbReference type="PANTHER" id="PTHR33371">
    <property type="entry name" value="INTERMEMBRANE PHOSPHOLIPID TRANSPORT SYSTEM BINDING PROTEIN MLAD-RELATED"/>
    <property type="match status" value="1"/>
</dbReference>
<dbReference type="Proteomes" id="UP000238296">
    <property type="component" value="Unassembled WGS sequence"/>
</dbReference>
<feature type="transmembrane region" description="Helical" evidence="1">
    <location>
        <begin position="21"/>
        <end position="44"/>
    </location>
</feature>
<dbReference type="InterPro" id="IPR003399">
    <property type="entry name" value="Mce/MlaD"/>
</dbReference>
<evidence type="ECO:0000313" key="5">
    <source>
        <dbReference type="Proteomes" id="UP000179734"/>
    </source>
</evidence>
<dbReference type="EMBL" id="MLQM01000024">
    <property type="protein sequence ID" value="OHV05087.1"/>
    <property type="molecule type" value="Genomic_DNA"/>
</dbReference>
<dbReference type="NCBIfam" id="TIGR00996">
    <property type="entry name" value="Mtu_fam_mce"/>
    <property type="match status" value="1"/>
</dbReference>
<dbReference type="RefSeq" id="WP_071023884.1">
    <property type="nucleotide sequence ID" value="NZ_MLQM01000024.1"/>
</dbReference>
<gene>
    <name evidence="3" type="ORF">BKN37_07210</name>
    <name evidence="4" type="ORF">C1Y40_04394</name>
</gene>
<dbReference type="EMBL" id="PPEA01000647">
    <property type="protein sequence ID" value="PQM45431.1"/>
    <property type="molecule type" value="Genomic_DNA"/>
</dbReference>
<accession>A0A1S1NP27</accession>
<proteinExistence type="predicted"/>
<dbReference type="InterPro" id="IPR005693">
    <property type="entry name" value="Mce"/>
</dbReference>
<dbReference type="InterPro" id="IPR052336">
    <property type="entry name" value="MlaD_Phospholipid_Transporter"/>
</dbReference>
<name>A0A1S1NP27_9MYCO</name>
<keyword evidence="1" id="KW-1133">Transmembrane helix</keyword>
<protein>
    <submittedName>
        <fullName evidence="3">Mammalian cell entry protein</fullName>
    </submittedName>
</protein>
<dbReference type="Proteomes" id="UP000179734">
    <property type="component" value="Unassembled WGS sequence"/>
</dbReference>
<keyword evidence="1" id="KW-0472">Membrane</keyword>
<dbReference type="AlphaFoldDB" id="A0A1S1NP27"/>
<dbReference type="Pfam" id="PF02470">
    <property type="entry name" value="MlaD"/>
    <property type="match status" value="1"/>
</dbReference>
<reference evidence="4 6" key="2">
    <citation type="journal article" date="2017" name="Int. J. Syst. Evol. Microbiol.">
        <title>Mycobacterium talmoniae sp. nov., a slowly growing mycobacterium isolated from human respiratory samples.</title>
        <authorList>
            <person name="Davidson R.M."/>
            <person name="DeGroote M.A."/>
            <person name="Marola J.L."/>
            <person name="Buss S."/>
            <person name="Jones V."/>
            <person name="McNeil M.R."/>
            <person name="Freifeld A.G."/>
            <person name="Elaine Epperson L."/>
            <person name="Hasan N.A."/>
            <person name="Jackson M."/>
            <person name="Iwen P.C."/>
            <person name="Salfinger M."/>
            <person name="Strong M."/>
        </authorList>
    </citation>
    <scope>NUCLEOTIDE SEQUENCE [LARGE SCALE GENOMIC DNA]</scope>
    <source>
        <strain evidence="4 6">ATCC BAA-2683</strain>
    </source>
</reference>
<dbReference type="PANTHER" id="PTHR33371:SF18">
    <property type="entry name" value="MCE-FAMILY PROTEIN MCE3C"/>
    <property type="match status" value="1"/>
</dbReference>
<reference evidence="3 5" key="1">
    <citation type="submission" date="2016-10" db="EMBL/GenBank/DDBJ databases">
        <title>Genome sequence of Mycobacterium talmonii.</title>
        <authorList>
            <person name="Greninger A.L."/>
            <person name="Elliott B."/>
            <person name="Vasireddy S."/>
            <person name="Vasireddy R."/>
        </authorList>
    </citation>
    <scope>NUCLEOTIDE SEQUENCE [LARGE SCALE GENOMIC DNA]</scope>
    <source>
        <strain evidence="3">MO-5499</strain>
        <strain evidence="5">NE-TNMC-100812</strain>
    </source>
</reference>
<keyword evidence="1" id="KW-0812">Transmembrane</keyword>
<evidence type="ECO:0000313" key="6">
    <source>
        <dbReference type="Proteomes" id="UP000238296"/>
    </source>
</evidence>
<evidence type="ECO:0000256" key="1">
    <source>
        <dbReference type="SAM" id="Phobius"/>
    </source>
</evidence>
<dbReference type="GO" id="GO:0005576">
    <property type="term" value="C:extracellular region"/>
    <property type="evidence" value="ECO:0007669"/>
    <property type="project" value="TreeGrafter"/>
</dbReference>
<keyword evidence="5" id="KW-1185">Reference proteome</keyword>
<feature type="domain" description="Mce/MlaD" evidence="2">
    <location>
        <begin position="49"/>
        <end position="122"/>
    </location>
</feature>
<evidence type="ECO:0000313" key="4">
    <source>
        <dbReference type="EMBL" id="PQM45431.1"/>
    </source>
</evidence>